<accession>A0ABU3P5M5</accession>
<protein>
    <submittedName>
        <fullName evidence="5">Nucleoside deaminase</fullName>
    </submittedName>
</protein>
<dbReference type="PANTHER" id="PTHR11079:SF161">
    <property type="entry name" value="CMP_DCMP-TYPE DEAMINASE DOMAIN-CONTAINING PROTEIN"/>
    <property type="match status" value="1"/>
</dbReference>
<dbReference type="InterPro" id="IPR002125">
    <property type="entry name" value="CMP_dCMP_dom"/>
</dbReference>
<feature type="signal peptide" evidence="3">
    <location>
        <begin position="1"/>
        <end position="24"/>
    </location>
</feature>
<comment type="caution">
    <text evidence="5">The sequence shown here is derived from an EMBL/GenBank/DDBJ whole genome shotgun (WGS) entry which is preliminary data.</text>
</comment>
<dbReference type="InterPro" id="IPR016193">
    <property type="entry name" value="Cytidine_deaminase-like"/>
</dbReference>
<dbReference type="PANTHER" id="PTHR11079">
    <property type="entry name" value="CYTOSINE DEAMINASE FAMILY MEMBER"/>
    <property type="match status" value="1"/>
</dbReference>
<dbReference type="InterPro" id="IPR016192">
    <property type="entry name" value="APOBEC/CMP_deaminase_Zn-bd"/>
</dbReference>
<dbReference type="Pfam" id="PF00383">
    <property type="entry name" value="dCMP_cyt_deam_1"/>
    <property type="match status" value="1"/>
</dbReference>
<dbReference type="PROSITE" id="PS00903">
    <property type="entry name" value="CYT_DCMP_DEAMINASES_1"/>
    <property type="match status" value="1"/>
</dbReference>
<keyword evidence="1" id="KW-0479">Metal-binding</keyword>
<organism evidence="5 6">
    <name type="scientific">Anaeroselena agilis</name>
    <dbReference type="NCBI Taxonomy" id="3063788"/>
    <lineage>
        <taxon>Bacteria</taxon>
        <taxon>Bacillati</taxon>
        <taxon>Bacillota</taxon>
        <taxon>Negativicutes</taxon>
        <taxon>Acetonemataceae</taxon>
        <taxon>Anaeroselena</taxon>
    </lineage>
</organism>
<reference evidence="5 6" key="1">
    <citation type="submission" date="2023-07" db="EMBL/GenBank/DDBJ databases">
        <title>The novel representative of Negativicutes class, Anaeroselena agilis gen. nov. sp. nov.</title>
        <authorList>
            <person name="Prokofeva M.I."/>
            <person name="Elcheninov A.G."/>
            <person name="Klyukina A."/>
            <person name="Kublanov I.V."/>
            <person name="Frolov E.N."/>
            <person name="Podosokorskaya O.A."/>
        </authorList>
    </citation>
    <scope>NUCLEOTIDE SEQUENCE [LARGE SCALE GENOMIC DNA]</scope>
    <source>
        <strain evidence="5 6">4137-cl</strain>
    </source>
</reference>
<evidence type="ECO:0000256" key="3">
    <source>
        <dbReference type="SAM" id="SignalP"/>
    </source>
</evidence>
<feature type="chain" id="PRO_5045371781" evidence="3">
    <location>
        <begin position="25"/>
        <end position="182"/>
    </location>
</feature>
<evidence type="ECO:0000256" key="1">
    <source>
        <dbReference type="ARBA" id="ARBA00022723"/>
    </source>
</evidence>
<feature type="domain" description="CMP/dCMP-type deaminase" evidence="4">
    <location>
        <begin position="27"/>
        <end position="141"/>
    </location>
</feature>
<evidence type="ECO:0000256" key="2">
    <source>
        <dbReference type="ARBA" id="ARBA00022833"/>
    </source>
</evidence>
<dbReference type="Gene3D" id="3.40.140.10">
    <property type="entry name" value="Cytidine Deaminase, domain 2"/>
    <property type="match status" value="1"/>
</dbReference>
<sequence length="182" mass="19562">MKLWLLSALVALLCVAAVPSSAEAAAAGEDEFMQTAIDEAVNGVGKGEGGPFGAVIVKDGKILVRAHNQVLLTHDPTAHAEVQAIRKASALLGRFDLSDCVLYASCEPCPMCLGAIHWAKLRKVVYGATRYDAANAGFDDSYIYEVIQGKAKVLQVAMEHRPGSGDDRPFALWKQKTDKTQY</sequence>
<dbReference type="Proteomes" id="UP001254848">
    <property type="component" value="Unassembled WGS sequence"/>
</dbReference>
<name>A0ABU3P5M5_9FIRM</name>
<keyword evidence="6" id="KW-1185">Reference proteome</keyword>
<dbReference type="RefSeq" id="WP_413782408.1">
    <property type="nucleotide sequence ID" value="NZ_JAUOZS010000001.1"/>
</dbReference>
<dbReference type="EMBL" id="JAUOZS010000001">
    <property type="protein sequence ID" value="MDT8903970.1"/>
    <property type="molecule type" value="Genomic_DNA"/>
</dbReference>
<keyword evidence="3" id="KW-0732">Signal</keyword>
<evidence type="ECO:0000313" key="6">
    <source>
        <dbReference type="Proteomes" id="UP001254848"/>
    </source>
</evidence>
<keyword evidence="2" id="KW-0862">Zinc</keyword>
<proteinExistence type="predicted"/>
<dbReference type="PROSITE" id="PS51747">
    <property type="entry name" value="CYT_DCMP_DEAMINASES_2"/>
    <property type="match status" value="1"/>
</dbReference>
<evidence type="ECO:0000313" key="5">
    <source>
        <dbReference type="EMBL" id="MDT8903970.1"/>
    </source>
</evidence>
<dbReference type="SUPFAM" id="SSF53927">
    <property type="entry name" value="Cytidine deaminase-like"/>
    <property type="match status" value="1"/>
</dbReference>
<evidence type="ECO:0000259" key="4">
    <source>
        <dbReference type="PROSITE" id="PS51747"/>
    </source>
</evidence>
<gene>
    <name evidence="5" type="ORF">Q4T40_22280</name>
</gene>
<dbReference type="CDD" id="cd01285">
    <property type="entry name" value="nucleoside_deaminase"/>
    <property type="match status" value="1"/>
</dbReference>